<dbReference type="InterPro" id="IPR011701">
    <property type="entry name" value="MFS"/>
</dbReference>
<comment type="caution">
    <text evidence="8">The sequence shown here is derived from an EMBL/GenBank/DDBJ whole genome shotgun (WGS) entry which is preliminary data.</text>
</comment>
<feature type="transmembrane region" description="Helical" evidence="6">
    <location>
        <begin position="341"/>
        <end position="361"/>
    </location>
</feature>
<feature type="region of interest" description="Disordered" evidence="5">
    <location>
        <begin position="526"/>
        <end position="573"/>
    </location>
</feature>
<dbReference type="SUPFAM" id="SSF103473">
    <property type="entry name" value="MFS general substrate transporter"/>
    <property type="match status" value="1"/>
</dbReference>
<feature type="transmembrane region" description="Helical" evidence="6">
    <location>
        <begin position="23"/>
        <end position="42"/>
    </location>
</feature>
<keyword evidence="3 6" id="KW-1133">Transmembrane helix</keyword>
<reference evidence="8 9" key="1">
    <citation type="submission" date="2019-01" db="EMBL/GenBank/DDBJ databases">
        <title>Nocardioides guangzhouensis sp. nov., an actinobacterium isolated from soil.</title>
        <authorList>
            <person name="Fu Y."/>
            <person name="Cai Y."/>
            <person name="Lin Z."/>
            <person name="Chen P."/>
        </authorList>
    </citation>
    <scope>NUCLEOTIDE SEQUENCE [LARGE SCALE GENOMIC DNA]</scope>
    <source>
        <strain evidence="8 9">NBRC 105384</strain>
    </source>
</reference>
<proteinExistence type="predicted"/>
<feature type="transmembrane region" description="Helical" evidence="6">
    <location>
        <begin position="175"/>
        <end position="199"/>
    </location>
</feature>
<keyword evidence="2 6" id="KW-0812">Transmembrane</keyword>
<dbReference type="EMBL" id="SDPU01000020">
    <property type="protein sequence ID" value="RYU13155.1"/>
    <property type="molecule type" value="Genomic_DNA"/>
</dbReference>
<dbReference type="Proteomes" id="UP000291189">
    <property type="component" value="Unassembled WGS sequence"/>
</dbReference>
<feature type="transmembrane region" description="Helical" evidence="6">
    <location>
        <begin position="120"/>
        <end position="142"/>
    </location>
</feature>
<feature type="transmembrane region" description="Helical" evidence="6">
    <location>
        <begin position="89"/>
        <end position="108"/>
    </location>
</feature>
<protein>
    <submittedName>
        <fullName evidence="8">MFS transporter</fullName>
    </submittedName>
</protein>
<feature type="compositionally biased region" description="Pro residues" evidence="5">
    <location>
        <begin position="546"/>
        <end position="560"/>
    </location>
</feature>
<feature type="domain" description="Major facilitator superfamily (MFS) profile" evidence="7">
    <location>
        <begin position="24"/>
        <end position="515"/>
    </location>
</feature>
<dbReference type="InterPro" id="IPR036259">
    <property type="entry name" value="MFS_trans_sf"/>
</dbReference>
<feature type="transmembrane region" description="Helical" evidence="6">
    <location>
        <begin position="491"/>
        <end position="511"/>
    </location>
</feature>
<comment type="subcellular location">
    <subcellularLocation>
        <location evidence="1">Cell membrane</location>
        <topology evidence="1">Multi-pass membrane protein</topology>
    </subcellularLocation>
</comment>
<dbReference type="Gene3D" id="1.20.1250.20">
    <property type="entry name" value="MFS general substrate transporter like domains"/>
    <property type="match status" value="1"/>
</dbReference>
<organism evidence="8 9">
    <name type="scientific">Nocardioides iriomotensis</name>
    <dbReference type="NCBI Taxonomy" id="715784"/>
    <lineage>
        <taxon>Bacteria</taxon>
        <taxon>Bacillati</taxon>
        <taxon>Actinomycetota</taxon>
        <taxon>Actinomycetes</taxon>
        <taxon>Propionibacteriales</taxon>
        <taxon>Nocardioidaceae</taxon>
        <taxon>Nocardioides</taxon>
    </lineage>
</organism>
<dbReference type="GO" id="GO:0005886">
    <property type="term" value="C:plasma membrane"/>
    <property type="evidence" value="ECO:0007669"/>
    <property type="project" value="UniProtKB-SubCell"/>
</dbReference>
<feature type="transmembrane region" description="Helical" evidence="6">
    <location>
        <begin position="309"/>
        <end position="329"/>
    </location>
</feature>
<feature type="compositionally biased region" description="Low complexity" evidence="5">
    <location>
        <begin position="529"/>
        <end position="545"/>
    </location>
</feature>
<evidence type="ECO:0000256" key="2">
    <source>
        <dbReference type="ARBA" id="ARBA00022692"/>
    </source>
</evidence>
<dbReference type="AlphaFoldDB" id="A0A4Q5J6C4"/>
<keyword evidence="4 6" id="KW-0472">Membrane</keyword>
<dbReference type="PANTHER" id="PTHR42718:SF42">
    <property type="entry name" value="EXPORT PROTEIN"/>
    <property type="match status" value="1"/>
</dbReference>
<feature type="transmembrane region" description="Helical" evidence="6">
    <location>
        <begin position="276"/>
        <end position="297"/>
    </location>
</feature>
<dbReference type="Pfam" id="PF07690">
    <property type="entry name" value="MFS_1"/>
    <property type="match status" value="1"/>
</dbReference>
<dbReference type="PANTHER" id="PTHR42718">
    <property type="entry name" value="MAJOR FACILITATOR SUPERFAMILY MULTIDRUG TRANSPORTER MFSC"/>
    <property type="match status" value="1"/>
</dbReference>
<dbReference type="InterPro" id="IPR020846">
    <property type="entry name" value="MFS_dom"/>
</dbReference>
<dbReference type="OrthoDB" id="9781469at2"/>
<gene>
    <name evidence="8" type="ORF">ETU37_08625</name>
</gene>
<keyword evidence="9" id="KW-1185">Reference proteome</keyword>
<feature type="transmembrane region" description="Helical" evidence="6">
    <location>
        <begin position="237"/>
        <end position="256"/>
    </location>
</feature>
<feature type="transmembrane region" description="Helical" evidence="6">
    <location>
        <begin position="149"/>
        <end position="169"/>
    </location>
</feature>
<feature type="transmembrane region" description="Helical" evidence="6">
    <location>
        <begin position="62"/>
        <end position="82"/>
    </location>
</feature>
<sequence length="573" mass="58435">MSPGPPEAAAPERDGQAPARQGLVLGALILVAAVANLNLAVANVALPSIGAAFDSSQTTLDLIAVGYSLGLAASVIYLGGLGDRYGRKLMLVLGVSLAIPVSVLAAYAPNDTVLTAARVLGGLTAGMAYPTTLALITALWSGAGRTRSIALWSGIGGAIAALGPLLSGWLLESFWWGSVFLVTLPLAVVALALAVLFVPSHVNETTDPVDHPGGVLSIVVVAALVLAINFAPVPDRGRLSIGLAALALVTAAAFILRERRTAHPLYDLAIAGRRIFWVAAVAGIIVFGTLMGAMFIGQQYLQNVLGYSTFDAGLAILPAAALMVLVAPRSAKLVESVGSRVTLLVGYASCLLGFVTMLLLWDEGTAYWAIGLGYALIGAGVGFAGTPASHSLTGSVPVNRAGMASGTADLQRDLGGAIMQSILGALLTAGYVTAATADISGAKPSPELTAQVQAQLTKSFASAEAIGQRYPQYADAITAGAKQSFLDGADWAYLAGIVAILLGAAIVLLRFPGRAEERRLLGEYHARDTAATPTASPSSADKPVSPDAPVPSDAPVPPQRAAPEGEATKPESV</sequence>
<evidence type="ECO:0000313" key="9">
    <source>
        <dbReference type="Proteomes" id="UP000291189"/>
    </source>
</evidence>
<evidence type="ECO:0000256" key="3">
    <source>
        <dbReference type="ARBA" id="ARBA00022989"/>
    </source>
</evidence>
<dbReference type="CDD" id="cd17321">
    <property type="entry name" value="MFS_MMR_MDR_like"/>
    <property type="match status" value="1"/>
</dbReference>
<evidence type="ECO:0000256" key="4">
    <source>
        <dbReference type="ARBA" id="ARBA00023136"/>
    </source>
</evidence>
<dbReference type="Gene3D" id="1.20.1720.10">
    <property type="entry name" value="Multidrug resistance protein D"/>
    <property type="match status" value="1"/>
</dbReference>
<feature type="transmembrane region" description="Helical" evidence="6">
    <location>
        <begin position="211"/>
        <end position="231"/>
    </location>
</feature>
<accession>A0A4Q5J6C4</accession>
<evidence type="ECO:0000256" key="6">
    <source>
        <dbReference type="SAM" id="Phobius"/>
    </source>
</evidence>
<name>A0A4Q5J6C4_9ACTN</name>
<evidence type="ECO:0000256" key="1">
    <source>
        <dbReference type="ARBA" id="ARBA00004651"/>
    </source>
</evidence>
<dbReference type="GO" id="GO:0022857">
    <property type="term" value="F:transmembrane transporter activity"/>
    <property type="evidence" value="ECO:0007669"/>
    <property type="project" value="InterPro"/>
</dbReference>
<evidence type="ECO:0000256" key="5">
    <source>
        <dbReference type="SAM" id="MobiDB-lite"/>
    </source>
</evidence>
<feature type="transmembrane region" description="Helical" evidence="6">
    <location>
        <begin position="414"/>
        <end position="434"/>
    </location>
</feature>
<evidence type="ECO:0000313" key="8">
    <source>
        <dbReference type="EMBL" id="RYU13155.1"/>
    </source>
</evidence>
<dbReference type="PROSITE" id="PS50850">
    <property type="entry name" value="MFS"/>
    <property type="match status" value="1"/>
</dbReference>
<evidence type="ECO:0000259" key="7">
    <source>
        <dbReference type="PROSITE" id="PS50850"/>
    </source>
</evidence>
<feature type="transmembrane region" description="Helical" evidence="6">
    <location>
        <begin position="367"/>
        <end position="393"/>
    </location>
</feature>